<feature type="region of interest" description="Disordered" evidence="1">
    <location>
        <begin position="232"/>
        <end position="253"/>
    </location>
</feature>
<evidence type="ECO:0000256" key="1">
    <source>
        <dbReference type="SAM" id="MobiDB-lite"/>
    </source>
</evidence>
<proteinExistence type="predicted"/>
<dbReference type="PANTHER" id="PTHR32176:SF92">
    <property type="entry name" value="XYLOSE ISOMERASE"/>
    <property type="match status" value="1"/>
</dbReference>
<protein>
    <recommendedName>
        <fullName evidence="4">Patatin</fullName>
    </recommendedName>
</protein>
<accession>A0A8J4BQ96</accession>
<evidence type="ECO:0000313" key="2">
    <source>
        <dbReference type="EMBL" id="GIL66311.1"/>
    </source>
</evidence>
<dbReference type="EMBL" id="BNCO01000083">
    <property type="protein sequence ID" value="GIL66311.1"/>
    <property type="molecule type" value="Genomic_DNA"/>
</dbReference>
<dbReference type="Proteomes" id="UP000747399">
    <property type="component" value="Unassembled WGS sequence"/>
</dbReference>
<feature type="compositionally biased region" description="Basic and acidic residues" evidence="1">
    <location>
        <begin position="232"/>
        <end position="241"/>
    </location>
</feature>
<dbReference type="AlphaFoldDB" id="A0A8J4BQ96"/>
<organism evidence="2 3">
    <name type="scientific">Volvox africanus</name>
    <dbReference type="NCBI Taxonomy" id="51714"/>
    <lineage>
        <taxon>Eukaryota</taxon>
        <taxon>Viridiplantae</taxon>
        <taxon>Chlorophyta</taxon>
        <taxon>core chlorophytes</taxon>
        <taxon>Chlorophyceae</taxon>
        <taxon>CS clade</taxon>
        <taxon>Chlamydomonadales</taxon>
        <taxon>Volvocaceae</taxon>
        <taxon>Volvox</taxon>
    </lineage>
</organism>
<dbReference type="Gene3D" id="3.40.1090.10">
    <property type="entry name" value="Cytosolic phospholipase A2 catalytic domain"/>
    <property type="match status" value="2"/>
</dbReference>
<name>A0A8J4BQ96_9CHLO</name>
<dbReference type="SUPFAM" id="SSF52151">
    <property type="entry name" value="FabD/lysophospholipase-like"/>
    <property type="match status" value="2"/>
</dbReference>
<evidence type="ECO:0000313" key="3">
    <source>
        <dbReference type="Proteomes" id="UP000747399"/>
    </source>
</evidence>
<comment type="caution">
    <text evidence="2">The sequence shown here is derived from an EMBL/GenBank/DDBJ whole genome shotgun (WGS) entry which is preliminary data.</text>
</comment>
<reference evidence="2" key="1">
    <citation type="journal article" date="2021" name="Proc. Natl. Acad. Sci. U.S.A.">
        <title>Three genomes in the algal genus Volvox reveal the fate of a haploid sex-determining region after a transition to homothallism.</title>
        <authorList>
            <person name="Yamamoto K."/>
            <person name="Hamaji T."/>
            <person name="Kawai-Toyooka H."/>
            <person name="Matsuzaki R."/>
            <person name="Takahashi F."/>
            <person name="Nishimura Y."/>
            <person name="Kawachi M."/>
            <person name="Noguchi H."/>
            <person name="Minakuchi Y."/>
            <person name="Umen J.G."/>
            <person name="Toyoda A."/>
            <person name="Nozaki H."/>
        </authorList>
    </citation>
    <scope>NUCLEOTIDE SEQUENCE</scope>
    <source>
        <strain evidence="2">NIES-3780</strain>
    </source>
</reference>
<dbReference type="PANTHER" id="PTHR32176">
    <property type="entry name" value="XYLOSE ISOMERASE"/>
    <property type="match status" value="1"/>
</dbReference>
<dbReference type="InterPro" id="IPR016035">
    <property type="entry name" value="Acyl_Trfase/lysoPLipase"/>
</dbReference>
<sequence length="791" mass="88111">MGHNKWPYVVVGDRDLEGYKKQPTLLSLDGGGMRGLITAQVLIQVEDSIKQVLWKERLIKMSAVRKLLEHATGRGQITEIWRDDLLKSYAKRSPTTSLPPPPSPNPRTDANFEEQWQCYYGAQKRLLESPENWDIVKKCFDIDIADYFEQLAGTSTGGLLALYFASRGGQQDAGTKEKGPELKSSPEDILETSGIYADNGMEMRRISQEDQNIGGKLKIKVVSRDGQLDVEAKEKQPDLKSRLGSVDETSGGTYEKKGMEMRRISQQDQNKGGKTKIKLRRVRQRGAKAIKMGRRRVHPAPAPPGNIQQNDACVKEKVNDLKSRPGSAQGASDFYVDNGAKIFSTDWKVKLWRFLQSGGKYQHSAEGLEKVLETVFGDMTMQDLEQYGTNVLVSTIDAAKARSAFFVHTSARRPPILGDPSPAASSGTSAFATTLRRTDKGKLVLVRDFTTSGDLVETLDSVASRQLSAGFLIPKKHFGREKLSSQCSGNATNIEEINFLTAMGGWTVPIQFEKLNFKLRDVARATSAAPALLPPKVVKPTPEQVTSKRSPAQQAAVQAADLKEVVVVEPSNDPIPDDWSNRVFLDGGLSNNDPVYLGLQAMMQRNNNARLEDCAILSIGTGTKASFNGYPPPAAKTGWLKWLSNNMCPFNIWQTIQNIVNLVSLTMTVNGEDKENFLRLIFYGLMRVPMGTYLRIQVIDEFSDLNVQQRGYNDKTLERWREALGKTDDPSPKTLDVYKEMGYMLANIYSLRLVWWVRCFIFGLEAAANFPFVQDVKDVTTVLCRLRSSSV</sequence>
<evidence type="ECO:0008006" key="4">
    <source>
        <dbReference type="Google" id="ProtNLM"/>
    </source>
</evidence>
<keyword evidence="3" id="KW-1185">Reference proteome</keyword>
<gene>
    <name evidence="2" type="ORF">Vafri_19898</name>
</gene>